<dbReference type="RefSeq" id="WP_155312852.1">
    <property type="nucleotide sequence ID" value="NZ_AP021879.1"/>
</dbReference>
<dbReference type="Proteomes" id="UP000422108">
    <property type="component" value="Chromosome"/>
</dbReference>
<sequence>MRTVTLGSNDFDVRPLKRKEVKQLRKDGITLVNLDPAKGEEAMDRVFDMVFTPDQIAVIDELDNPDALKLWSAVLKETYGAQDEEKNS</sequence>
<evidence type="ECO:0000313" key="1">
    <source>
        <dbReference type="EMBL" id="BBO92051.1"/>
    </source>
</evidence>
<dbReference type="AlphaFoldDB" id="A0A5K8AHE0"/>
<accession>A0A5K8AHE0</accession>
<protein>
    <submittedName>
        <fullName evidence="1">Uncharacterized protein</fullName>
    </submittedName>
</protein>
<keyword evidence="2" id="KW-1185">Reference proteome</keyword>
<proteinExistence type="predicted"/>
<organism evidence="1 2">
    <name type="scientific">Desulfosarcina ovata subsp. ovata</name>
    <dbReference type="NCBI Taxonomy" id="2752305"/>
    <lineage>
        <taxon>Bacteria</taxon>
        <taxon>Pseudomonadati</taxon>
        <taxon>Thermodesulfobacteriota</taxon>
        <taxon>Desulfobacteria</taxon>
        <taxon>Desulfobacterales</taxon>
        <taxon>Desulfosarcinaceae</taxon>
        <taxon>Desulfosarcina</taxon>
    </lineage>
</organism>
<reference evidence="1 2" key="1">
    <citation type="submission" date="2019-11" db="EMBL/GenBank/DDBJ databases">
        <title>Comparative genomics of hydrocarbon-degrading Desulfosarcina strains.</title>
        <authorList>
            <person name="Watanabe M."/>
            <person name="Kojima H."/>
            <person name="Fukui M."/>
        </authorList>
    </citation>
    <scope>NUCLEOTIDE SEQUENCE [LARGE SCALE GENOMIC DNA]</scope>
    <source>
        <strain evidence="2">oXyS1</strain>
    </source>
</reference>
<dbReference type="EMBL" id="AP021879">
    <property type="protein sequence ID" value="BBO92051.1"/>
    <property type="molecule type" value="Genomic_DNA"/>
</dbReference>
<gene>
    <name evidence="1" type="ORF">DSCOOX_52310</name>
</gene>
<evidence type="ECO:0000313" key="2">
    <source>
        <dbReference type="Proteomes" id="UP000422108"/>
    </source>
</evidence>
<name>A0A5K8AHE0_9BACT</name>